<evidence type="ECO:0000313" key="5">
    <source>
        <dbReference type="Proteomes" id="UP000091926"/>
    </source>
</evidence>
<dbReference type="Proteomes" id="UP000091926">
    <property type="component" value="Chromosome"/>
</dbReference>
<dbReference type="AlphaFoldDB" id="A0A193GHA2"/>
<evidence type="ECO:0000256" key="2">
    <source>
        <dbReference type="SAM" id="MobiDB-lite"/>
    </source>
</evidence>
<dbReference type="EMBL" id="CP016172">
    <property type="protein sequence ID" value="ANN78968.1"/>
    <property type="molecule type" value="Genomic_DNA"/>
</dbReference>
<keyword evidence="5" id="KW-1185">Reference proteome</keyword>
<dbReference type="RefSeq" id="WP_066661061.1">
    <property type="nucleotide sequence ID" value="NZ_CBCSCL010000012.1"/>
</dbReference>
<dbReference type="STRING" id="463014.BAU07_19245"/>
<gene>
    <name evidence="4" type="ORF">BAU07_19245</name>
</gene>
<dbReference type="SUPFAM" id="SSF48452">
    <property type="entry name" value="TPR-like"/>
    <property type="match status" value="1"/>
</dbReference>
<evidence type="ECO:0000256" key="3">
    <source>
        <dbReference type="SAM" id="SignalP"/>
    </source>
</evidence>
<dbReference type="Pfam" id="PF14559">
    <property type="entry name" value="TPR_19"/>
    <property type="match status" value="1"/>
</dbReference>
<keyword evidence="3" id="KW-0732">Signal</keyword>
<accession>A0A193GHA2</accession>
<reference evidence="4 5" key="1">
    <citation type="submission" date="2016-06" db="EMBL/GenBank/DDBJ databases">
        <title>Complete genome sequences of Bordetella bronchialis and Bordetella flabilis.</title>
        <authorList>
            <person name="LiPuma J.J."/>
            <person name="Spilker T."/>
        </authorList>
    </citation>
    <scope>NUCLEOTIDE SEQUENCE [LARGE SCALE GENOMIC DNA]</scope>
    <source>
        <strain evidence="4 5">AU10664</strain>
    </source>
</reference>
<organism evidence="4 5">
    <name type="scientific">Bordetella flabilis</name>
    <dbReference type="NCBI Taxonomy" id="463014"/>
    <lineage>
        <taxon>Bacteria</taxon>
        <taxon>Pseudomonadati</taxon>
        <taxon>Pseudomonadota</taxon>
        <taxon>Betaproteobacteria</taxon>
        <taxon>Burkholderiales</taxon>
        <taxon>Alcaligenaceae</taxon>
        <taxon>Bordetella</taxon>
    </lineage>
</organism>
<dbReference type="PROSITE" id="PS50005">
    <property type="entry name" value="TPR"/>
    <property type="match status" value="1"/>
</dbReference>
<proteinExistence type="predicted"/>
<name>A0A193GHA2_9BORD</name>
<evidence type="ECO:0000313" key="4">
    <source>
        <dbReference type="EMBL" id="ANN78968.1"/>
    </source>
</evidence>
<evidence type="ECO:0000256" key="1">
    <source>
        <dbReference type="PROSITE-ProRule" id="PRU00339"/>
    </source>
</evidence>
<dbReference type="InterPro" id="IPR011990">
    <property type="entry name" value="TPR-like_helical_dom_sf"/>
</dbReference>
<sequence length="232" mass="24588">MTIQTRLLSAALVAALLSLPMSAAHAQAMPGGSGGGPGRSANSTTLDEPPPEGGWDALARLLEAAKPGVDTRLQPTASQITNRIEQLINTGRNQDALAMIEKRLAETANPPPPGGTDVQLEFQHARVLAALGRTDEALDIYQDMTTRFPELPEPWNNMAVIYAARGEIDRAHTALENALRADPNYAAARANLADVQLLQAKRSYGEAAKLGVSGSGNKARAVDNLLKEPTPQ</sequence>
<feature type="region of interest" description="Disordered" evidence="2">
    <location>
        <begin position="211"/>
        <end position="232"/>
    </location>
</feature>
<dbReference type="KEGG" id="bfz:BAU07_19245"/>
<feature type="chain" id="PRO_5008258994" evidence="3">
    <location>
        <begin position="27"/>
        <end position="232"/>
    </location>
</feature>
<keyword evidence="1" id="KW-0802">TPR repeat</keyword>
<dbReference type="Gene3D" id="1.25.40.10">
    <property type="entry name" value="Tetratricopeptide repeat domain"/>
    <property type="match status" value="1"/>
</dbReference>
<feature type="repeat" description="TPR" evidence="1">
    <location>
        <begin position="152"/>
        <end position="185"/>
    </location>
</feature>
<protein>
    <submittedName>
        <fullName evidence="4">Uncharacterized protein</fullName>
    </submittedName>
</protein>
<dbReference type="InterPro" id="IPR019734">
    <property type="entry name" value="TPR_rpt"/>
</dbReference>
<feature type="signal peptide" evidence="3">
    <location>
        <begin position="1"/>
        <end position="26"/>
    </location>
</feature>
<feature type="region of interest" description="Disordered" evidence="2">
    <location>
        <begin position="26"/>
        <end position="54"/>
    </location>
</feature>
<dbReference type="SMART" id="SM00028">
    <property type="entry name" value="TPR"/>
    <property type="match status" value="2"/>
</dbReference>